<proteinExistence type="predicted"/>
<organism evidence="2 3">
    <name type="scientific">Panicum virgatum</name>
    <name type="common">Blackwell switchgrass</name>
    <dbReference type="NCBI Taxonomy" id="38727"/>
    <lineage>
        <taxon>Eukaryota</taxon>
        <taxon>Viridiplantae</taxon>
        <taxon>Streptophyta</taxon>
        <taxon>Embryophyta</taxon>
        <taxon>Tracheophyta</taxon>
        <taxon>Spermatophyta</taxon>
        <taxon>Magnoliopsida</taxon>
        <taxon>Liliopsida</taxon>
        <taxon>Poales</taxon>
        <taxon>Poaceae</taxon>
        <taxon>PACMAD clade</taxon>
        <taxon>Panicoideae</taxon>
        <taxon>Panicodae</taxon>
        <taxon>Paniceae</taxon>
        <taxon>Panicinae</taxon>
        <taxon>Panicum</taxon>
        <taxon>Panicum sect. Hiantes</taxon>
    </lineage>
</organism>
<feature type="compositionally biased region" description="Low complexity" evidence="1">
    <location>
        <begin position="136"/>
        <end position="151"/>
    </location>
</feature>
<dbReference type="EMBL" id="CM029042">
    <property type="protein sequence ID" value="KAG2619402.1"/>
    <property type="molecule type" value="Genomic_DNA"/>
</dbReference>
<reference evidence="2" key="1">
    <citation type="submission" date="2020-05" db="EMBL/GenBank/DDBJ databases">
        <title>WGS assembly of Panicum virgatum.</title>
        <authorList>
            <person name="Lovell J.T."/>
            <person name="Jenkins J."/>
            <person name="Shu S."/>
            <person name="Juenger T.E."/>
            <person name="Schmutz J."/>
        </authorList>
    </citation>
    <scope>NUCLEOTIDE SEQUENCE</scope>
    <source>
        <strain evidence="2">AP13</strain>
    </source>
</reference>
<feature type="compositionally biased region" description="Basic and acidic residues" evidence="1">
    <location>
        <begin position="161"/>
        <end position="174"/>
    </location>
</feature>
<feature type="compositionally biased region" description="Low complexity" evidence="1">
    <location>
        <begin position="64"/>
        <end position="83"/>
    </location>
</feature>
<sequence>MYGERSTGHRGAGPTDGRAQRQPSARLTRREKEGREHGGVEPPRSSPSQLWSSPAAFAARCRRASLASPPADATSADPRSSAAKIRPHAGIWRRACGRGHRPSKGGEGWGAGRPSRAPPSRSAVASLRHDHRRARAGVVAPRRGLQPAVRAARGRACRRPPSREEGRRPRREMAPPDPTEEVGAPDPVRTALPAALLQIPELGRRSRRRRPPTLPLPARGAKPPGAGAGTVSSAARGPGLAPQSSAS</sequence>
<protein>
    <submittedName>
        <fullName evidence="2">Uncharacterized protein</fullName>
    </submittedName>
</protein>
<name>A0A8T0U473_PANVG</name>
<evidence type="ECO:0000313" key="2">
    <source>
        <dbReference type="EMBL" id="KAG2619402.1"/>
    </source>
</evidence>
<keyword evidence="3" id="KW-1185">Reference proteome</keyword>
<dbReference type="AlphaFoldDB" id="A0A8T0U473"/>
<gene>
    <name evidence="2" type="ORF">PVAP13_3NG076914</name>
</gene>
<evidence type="ECO:0000313" key="3">
    <source>
        <dbReference type="Proteomes" id="UP000823388"/>
    </source>
</evidence>
<feature type="compositionally biased region" description="Low complexity" evidence="1">
    <location>
        <begin position="216"/>
        <end position="225"/>
    </location>
</feature>
<feature type="compositionally biased region" description="Basic and acidic residues" evidence="1">
    <location>
        <begin position="28"/>
        <end position="39"/>
    </location>
</feature>
<feature type="compositionally biased region" description="Low complexity" evidence="1">
    <location>
        <begin position="112"/>
        <end position="123"/>
    </location>
</feature>
<feature type="region of interest" description="Disordered" evidence="1">
    <location>
        <begin position="1"/>
        <end position="247"/>
    </location>
</feature>
<evidence type="ECO:0000256" key="1">
    <source>
        <dbReference type="SAM" id="MobiDB-lite"/>
    </source>
</evidence>
<comment type="caution">
    <text evidence="2">The sequence shown here is derived from an EMBL/GenBank/DDBJ whole genome shotgun (WGS) entry which is preliminary data.</text>
</comment>
<accession>A0A8T0U473</accession>
<dbReference type="Proteomes" id="UP000823388">
    <property type="component" value="Chromosome 3N"/>
</dbReference>